<dbReference type="AlphaFoldDB" id="A0A2T4MUH9"/>
<proteinExistence type="predicted"/>
<dbReference type="EMBL" id="PZKL01000060">
    <property type="protein sequence ID" value="PTH78230.1"/>
    <property type="molecule type" value="Genomic_DNA"/>
</dbReference>
<comment type="caution">
    <text evidence="1">The sequence shown here is derived from an EMBL/GenBank/DDBJ whole genome shotgun (WGS) entry which is preliminary data.</text>
</comment>
<organism evidence="1 2">
    <name type="scientific">Aeromonas veronii</name>
    <dbReference type="NCBI Taxonomy" id="654"/>
    <lineage>
        <taxon>Bacteria</taxon>
        <taxon>Pseudomonadati</taxon>
        <taxon>Pseudomonadota</taxon>
        <taxon>Gammaproteobacteria</taxon>
        <taxon>Aeromonadales</taxon>
        <taxon>Aeromonadaceae</taxon>
        <taxon>Aeromonas</taxon>
    </lineage>
</organism>
<reference evidence="1 2" key="1">
    <citation type="submission" date="2018-03" db="EMBL/GenBank/DDBJ databases">
        <title>Aeromonas veronii whole genome sequencing and analysis.</title>
        <authorList>
            <person name="Xie H."/>
            <person name="Liu T."/>
            <person name="Wang K."/>
        </authorList>
    </citation>
    <scope>NUCLEOTIDE SEQUENCE [LARGE SCALE GENOMIC DNA]</scope>
    <source>
        <strain evidence="1 2">XH.VA.1</strain>
    </source>
</reference>
<protein>
    <submittedName>
        <fullName evidence="1">Uncharacterized protein</fullName>
    </submittedName>
</protein>
<dbReference type="Proteomes" id="UP000241986">
    <property type="component" value="Unassembled WGS sequence"/>
</dbReference>
<gene>
    <name evidence="1" type="ORF">DAA48_25855</name>
</gene>
<dbReference type="RefSeq" id="WP_107685237.1">
    <property type="nucleotide sequence ID" value="NZ_PZKL01000060.1"/>
</dbReference>
<evidence type="ECO:0000313" key="2">
    <source>
        <dbReference type="Proteomes" id="UP000241986"/>
    </source>
</evidence>
<sequence length="68" mass="7779">MSVAELGYDEEYIKRLEEAARLMAHALEEGLSVIEPGRAMPVKVDAAIRTMRGQLSDYYKLQRDFCNE</sequence>
<evidence type="ECO:0000313" key="1">
    <source>
        <dbReference type="EMBL" id="PTH78230.1"/>
    </source>
</evidence>
<accession>A0A2T4MUH9</accession>
<name>A0A2T4MUH9_AERVE</name>